<proteinExistence type="predicted"/>
<comment type="caution">
    <text evidence="1">The sequence shown here is derived from an EMBL/GenBank/DDBJ whole genome shotgun (WGS) entry which is preliminary data.</text>
</comment>
<evidence type="ECO:0000313" key="2">
    <source>
        <dbReference type="Proteomes" id="UP000010310"/>
    </source>
</evidence>
<gene>
    <name evidence="1" type="ORF">B273_0917</name>
</gene>
<dbReference type="AlphaFoldDB" id="K6FDS2"/>
<name>K6FDS2_9GAMM</name>
<sequence length="39" mass="4293">MCGSFVVVVRRGFLEMGFEAAFSVIEPSLNSLIIDSENK</sequence>
<protein>
    <submittedName>
        <fullName evidence="1">Uncharacterized protein</fullName>
    </submittedName>
</protein>
<reference evidence="1 2" key="1">
    <citation type="submission" date="2012-09" db="EMBL/GenBank/DDBJ databases">
        <authorList>
            <person name="Dupont C.L."/>
            <person name="Rusch D.B."/>
            <person name="Lombardo M.-J."/>
            <person name="Novotny M."/>
            <person name="Yee-Greenbaum J."/>
            <person name="Laskin R."/>
        </authorList>
    </citation>
    <scope>NUCLEOTIDE SEQUENCE [LARGE SCALE GENOMIC DNA]</scope>
    <source>
        <strain evidence="1">SAR86E</strain>
    </source>
</reference>
<dbReference type="Proteomes" id="UP000010310">
    <property type="component" value="Unassembled WGS sequence"/>
</dbReference>
<organism evidence="1 2">
    <name type="scientific">SAR86 cluster bacterium SAR86E</name>
    <dbReference type="NCBI Taxonomy" id="1208365"/>
    <lineage>
        <taxon>Bacteria</taxon>
        <taxon>Pseudomonadati</taxon>
        <taxon>Pseudomonadota</taxon>
        <taxon>Gammaproteobacteria</taxon>
        <taxon>SAR86 cluster</taxon>
    </lineage>
</organism>
<keyword evidence="2" id="KW-1185">Reference proteome</keyword>
<dbReference type="STRING" id="1208365.B273_0917"/>
<accession>K6FDS2</accession>
<dbReference type="EMBL" id="AMWX01000002">
    <property type="protein sequence ID" value="EKO36782.1"/>
    <property type="molecule type" value="Genomic_DNA"/>
</dbReference>
<evidence type="ECO:0000313" key="1">
    <source>
        <dbReference type="EMBL" id="EKO36782.1"/>
    </source>
</evidence>